<dbReference type="AlphaFoldDB" id="A0A930Y213"/>
<dbReference type="PANTHER" id="PTHR31862:SF1">
    <property type="entry name" value="UPF0261 DOMAIN PROTEIN (AFU_ORTHOLOGUE AFUA_1G10120)"/>
    <property type="match status" value="1"/>
</dbReference>
<proteinExistence type="predicted"/>
<dbReference type="InterPro" id="IPR056778">
    <property type="entry name" value="UPF0261_C"/>
</dbReference>
<protein>
    <submittedName>
        <fullName evidence="2">Tm-1-like ATP-binding domain-containing protein</fullName>
    </submittedName>
</protein>
<dbReference type="PANTHER" id="PTHR31862">
    <property type="entry name" value="UPF0261 DOMAIN PROTEIN (AFU_ORTHOLOGUE AFUA_1G10120)"/>
    <property type="match status" value="1"/>
</dbReference>
<evidence type="ECO:0000313" key="3">
    <source>
        <dbReference type="Proteomes" id="UP000604381"/>
    </source>
</evidence>
<name>A0A930Y213_9GAMM</name>
<evidence type="ECO:0000313" key="2">
    <source>
        <dbReference type="EMBL" id="MBF2735910.1"/>
    </source>
</evidence>
<gene>
    <name evidence="2" type="ORF">ISN26_07590</name>
</gene>
<feature type="non-terminal residue" evidence="2">
    <location>
        <position position="1"/>
    </location>
</feature>
<reference evidence="2" key="1">
    <citation type="submission" date="2020-10" db="EMBL/GenBank/DDBJ databases">
        <title>An improved Amphimedon queenslandica hologenome assembly reveals how three proteobacterial symbionts can extend the metabolic phenotypic of their marine sponge host.</title>
        <authorList>
            <person name="Degnan B."/>
            <person name="Degnan S."/>
            <person name="Xiang X."/>
        </authorList>
    </citation>
    <scope>NUCLEOTIDE SEQUENCE</scope>
    <source>
        <strain evidence="2">AqS2</strain>
    </source>
</reference>
<dbReference type="Proteomes" id="UP000604381">
    <property type="component" value="Unassembled WGS sequence"/>
</dbReference>
<dbReference type="EMBL" id="JADHEI010000055">
    <property type="protein sequence ID" value="MBF2735910.1"/>
    <property type="molecule type" value="Genomic_DNA"/>
</dbReference>
<dbReference type="InterPro" id="IPR051353">
    <property type="entry name" value="Tobamovirus_resist_UPF0261"/>
</dbReference>
<feature type="domain" description="UPF0261" evidence="1">
    <location>
        <begin position="1"/>
        <end position="181"/>
    </location>
</feature>
<keyword evidence="3" id="KW-1185">Reference proteome</keyword>
<dbReference type="GO" id="GO:0005524">
    <property type="term" value="F:ATP binding"/>
    <property type="evidence" value="ECO:0007669"/>
    <property type="project" value="UniProtKB-KW"/>
</dbReference>
<comment type="caution">
    <text evidence="2">The sequence shown here is derived from an EMBL/GenBank/DDBJ whole genome shotgun (WGS) entry which is preliminary data.</text>
</comment>
<organism evidence="2 3">
    <name type="scientific">Candidatus Amphirhobacter heronislandensis</name>
    <dbReference type="NCBI Taxonomy" id="1732024"/>
    <lineage>
        <taxon>Bacteria</taxon>
        <taxon>Pseudomonadati</taxon>
        <taxon>Pseudomonadota</taxon>
        <taxon>Gammaproteobacteria</taxon>
        <taxon>Candidatus Tethybacterales</taxon>
        <taxon>Candidatus Tethybacteraceae</taxon>
        <taxon>Candidatus Amphirhobacter</taxon>
    </lineage>
</organism>
<evidence type="ECO:0000259" key="1">
    <source>
        <dbReference type="Pfam" id="PF23189"/>
    </source>
</evidence>
<dbReference type="Pfam" id="PF23189">
    <property type="entry name" value="UPF0261_C"/>
    <property type="match status" value="1"/>
</dbReference>
<sequence>ANGYGGAALARAIAEGGVDAVVDLTTHELSRLLLGGDHALAEERFAAAGEAGLPQVVLPGGLNFIGLNDYASVAEAHRARPHYRHSRVATHVAVTADEIARLAETLAQSLRASKGPAALIVPLGGFSSQDAPGGAIEDPGLRAAFLDAAAAALAGGGVELVETPAHINDPAVTELIAGRLAAYNCLPAA</sequence>
<dbReference type="Gene3D" id="3.40.50.12030">
    <property type="entry name" value="Uncharacterised protein family UPF0261, NC domain"/>
    <property type="match status" value="1"/>
</dbReference>
<accession>A0A930Y213</accession>